<dbReference type="RefSeq" id="WP_055739682.1">
    <property type="nucleotide sequence ID" value="NZ_JAAIWL010000001.1"/>
</dbReference>
<name>A0A0Q3WYA2_9BACI</name>
<dbReference type="PATRIC" id="fig|157838.3.peg.2378"/>
<dbReference type="EMBL" id="LJJC01000004">
    <property type="protein sequence ID" value="KQL53940.1"/>
    <property type="molecule type" value="Genomic_DNA"/>
</dbReference>
<organism evidence="1 2">
    <name type="scientific">Heyndrickxia shackletonii</name>
    <dbReference type="NCBI Taxonomy" id="157838"/>
    <lineage>
        <taxon>Bacteria</taxon>
        <taxon>Bacillati</taxon>
        <taxon>Bacillota</taxon>
        <taxon>Bacilli</taxon>
        <taxon>Bacillales</taxon>
        <taxon>Bacillaceae</taxon>
        <taxon>Heyndrickxia</taxon>
    </lineage>
</organism>
<comment type="caution">
    <text evidence="1">The sequence shown here is derived from an EMBL/GenBank/DDBJ whole genome shotgun (WGS) entry which is preliminary data.</text>
</comment>
<keyword evidence="2" id="KW-1185">Reference proteome</keyword>
<dbReference type="OrthoDB" id="3518779at2"/>
<dbReference type="Proteomes" id="UP000051888">
    <property type="component" value="Unassembled WGS sequence"/>
</dbReference>
<gene>
    <name evidence="1" type="ORF">AN964_10820</name>
</gene>
<protein>
    <submittedName>
        <fullName evidence="1">Uncharacterized protein</fullName>
    </submittedName>
</protein>
<dbReference type="STRING" id="157838.AN964_10820"/>
<evidence type="ECO:0000313" key="1">
    <source>
        <dbReference type="EMBL" id="KQL53940.1"/>
    </source>
</evidence>
<proteinExistence type="predicted"/>
<sequence>MKKRFYNLLLRLLLFPSPSINLSPHEKEQFELLFERLAKEDLPKLEYNLPIPKYKFLSYLAENKQLILHGSNHPSIHTFEPRNQTLFNGKSVNAVFATKDPIWSIFYAVFRKESVYSNFRNGCIPADNKHKYHFYSLTHETFRNNPWTNGTVYILPQKTFQHVESGAIHFDEWVSQEPVTPIGKIDVEPADFYFLSKVASHHAKEPLLKSWFLYKIRILTQRKAKNMVKIK</sequence>
<evidence type="ECO:0000313" key="2">
    <source>
        <dbReference type="Proteomes" id="UP000051888"/>
    </source>
</evidence>
<reference evidence="1 2" key="1">
    <citation type="submission" date="2015-09" db="EMBL/GenBank/DDBJ databases">
        <title>Genome sequencing project for genomic taxonomy and phylogenomics of Bacillus-like bacteria.</title>
        <authorList>
            <person name="Liu B."/>
            <person name="Wang J."/>
            <person name="Zhu Y."/>
            <person name="Liu G."/>
            <person name="Chen Q."/>
            <person name="Chen Z."/>
            <person name="Lan J."/>
            <person name="Che J."/>
            <person name="Ge C."/>
            <person name="Shi H."/>
            <person name="Pan Z."/>
            <person name="Liu X."/>
        </authorList>
    </citation>
    <scope>NUCLEOTIDE SEQUENCE [LARGE SCALE GENOMIC DNA]</scope>
    <source>
        <strain evidence="1 2">LMG 18435</strain>
    </source>
</reference>
<dbReference type="AlphaFoldDB" id="A0A0Q3WYA2"/>
<accession>A0A0Q3WYA2</accession>